<feature type="transmembrane region" description="Helical" evidence="7">
    <location>
        <begin position="207"/>
        <end position="226"/>
    </location>
</feature>
<dbReference type="EMBL" id="JBBPBM010000077">
    <property type="protein sequence ID" value="KAK8511777.1"/>
    <property type="molecule type" value="Genomic_DNA"/>
</dbReference>
<dbReference type="PROSITE" id="PS01031">
    <property type="entry name" value="SHSP"/>
    <property type="match status" value="1"/>
</dbReference>
<sequence length="227" mass="24943">MAHVGDQRLSGNRVAQKFEPSSDWTHDDKASYLFVDLPGFKKEQLRLELASTGHIIISGERIVDDNKSIYFEQSFPLPENSDTEKVNGKFDGDFLHVTVPKLSAAEEENKEHVMSQENHAADGLGETGGPKETDINHGGNQSKHEDHAGRDDHERGSSGGVDEAAKGETEGKEANRVASFTKETVKKWEGDEGPLEMAINFIMRNKGAVVSVVIAFSVGVFICRTFD</sequence>
<evidence type="ECO:0000259" key="8">
    <source>
        <dbReference type="PROSITE" id="PS01031"/>
    </source>
</evidence>
<dbReference type="PANTHER" id="PTHR43670:SF130">
    <property type="entry name" value="INACTIVE PROTEIN RESTRICTED TEV MOVEMENT 2-LIKE"/>
    <property type="match status" value="1"/>
</dbReference>
<comment type="caution">
    <text evidence="9">The sequence shown here is derived from an EMBL/GenBank/DDBJ whole genome shotgun (WGS) entry which is preliminary data.</text>
</comment>
<feature type="region of interest" description="Disordered" evidence="6">
    <location>
        <begin position="1"/>
        <end position="24"/>
    </location>
</feature>
<evidence type="ECO:0000256" key="1">
    <source>
        <dbReference type="ARBA" id="ARBA00004162"/>
    </source>
</evidence>
<keyword evidence="7" id="KW-1133">Transmembrane helix</keyword>
<keyword evidence="10" id="KW-1185">Reference proteome</keyword>
<accession>A0ABR2BZ34</accession>
<feature type="compositionally biased region" description="Basic and acidic residues" evidence="6">
    <location>
        <begin position="142"/>
        <end position="156"/>
    </location>
</feature>
<dbReference type="InterPro" id="IPR008978">
    <property type="entry name" value="HSP20-like_chaperone"/>
</dbReference>
<feature type="compositionally biased region" description="Basic and acidic residues" evidence="6">
    <location>
        <begin position="163"/>
        <end position="175"/>
    </location>
</feature>
<feature type="domain" description="SHSP" evidence="8">
    <location>
        <begin position="13"/>
        <end position="117"/>
    </location>
</feature>
<comment type="subcellular location">
    <subcellularLocation>
        <location evidence="1">Cell membrane</location>
        <topology evidence="1">Single-pass membrane protein</topology>
    </subcellularLocation>
</comment>
<dbReference type="InterPro" id="IPR002068">
    <property type="entry name" value="A-crystallin/Hsp20_dom"/>
</dbReference>
<dbReference type="Proteomes" id="UP001472677">
    <property type="component" value="Unassembled WGS sequence"/>
</dbReference>
<evidence type="ECO:0000256" key="7">
    <source>
        <dbReference type="SAM" id="Phobius"/>
    </source>
</evidence>
<gene>
    <name evidence="9" type="ORF">V6N12_000818</name>
</gene>
<protein>
    <recommendedName>
        <fullName evidence="8">SHSP domain-containing protein</fullName>
    </recommendedName>
</protein>
<dbReference type="SUPFAM" id="SSF49764">
    <property type="entry name" value="HSP20-like chaperones"/>
    <property type="match status" value="1"/>
</dbReference>
<evidence type="ECO:0000313" key="10">
    <source>
        <dbReference type="Proteomes" id="UP001472677"/>
    </source>
</evidence>
<organism evidence="9 10">
    <name type="scientific">Hibiscus sabdariffa</name>
    <name type="common">roselle</name>
    <dbReference type="NCBI Taxonomy" id="183260"/>
    <lineage>
        <taxon>Eukaryota</taxon>
        <taxon>Viridiplantae</taxon>
        <taxon>Streptophyta</taxon>
        <taxon>Embryophyta</taxon>
        <taxon>Tracheophyta</taxon>
        <taxon>Spermatophyta</taxon>
        <taxon>Magnoliopsida</taxon>
        <taxon>eudicotyledons</taxon>
        <taxon>Gunneridae</taxon>
        <taxon>Pentapetalae</taxon>
        <taxon>rosids</taxon>
        <taxon>malvids</taxon>
        <taxon>Malvales</taxon>
        <taxon>Malvaceae</taxon>
        <taxon>Malvoideae</taxon>
        <taxon>Hibiscus</taxon>
    </lineage>
</organism>
<evidence type="ECO:0000256" key="5">
    <source>
        <dbReference type="RuleBase" id="RU003616"/>
    </source>
</evidence>
<evidence type="ECO:0000256" key="2">
    <source>
        <dbReference type="ARBA" id="ARBA00022475"/>
    </source>
</evidence>
<dbReference type="Pfam" id="PF00011">
    <property type="entry name" value="HSP20"/>
    <property type="match status" value="1"/>
</dbReference>
<evidence type="ECO:0000256" key="6">
    <source>
        <dbReference type="SAM" id="MobiDB-lite"/>
    </source>
</evidence>
<dbReference type="CDD" id="cd06464">
    <property type="entry name" value="ACD_sHsps-like"/>
    <property type="match status" value="1"/>
</dbReference>
<reference evidence="9 10" key="1">
    <citation type="journal article" date="2024" name="G3 (Bethesda)">
        <title>Genome assembly of Hibiscus sabdariffa L. provides insights into metabolisms of medicinal natural products.</title>
        <authorList>
            <person name="Kim T."/>
        </authorList>
    </citation>
    <scope>NUCLEOTIDE SEQUENCE [LARGE SCALE GENOMIC DNA]</scope>
    <source>
        <strain evidence="9">TK-2024</strain>
        <tissue evidence="9">Old leaves</tissue>
    </source>
</reference>
<evidence type="ECO:0000256" key="4">
    <source>
        <dbReference type="PROSITE-ProRule" id="PRU00285"/>
    </source>
</evidence>
<dbReference type="Gene3D" id="2.60.40.790">
    <property type="match status" value="1"/>
</dbReference>
<keyword evidence="2" id="KW-1003">Cell membrane</keyword>
<dbReference type="PANTHER" id="PTHR43670">
    <property type="entry name" value="HEAT SHOCK PROTEIN 26"/>
    <property type="match status" value="1"/>
</dbReference>
<feature type="region of interest" description="Disordered" evidence="6">
    <location>
        <begin position="120"/>
        <end position="178"/>
    </location>
</feature>
<keyword evidence="3" id="KW-0611">Plant defense</keyword>
<comment type="similarity">
    <text evidence="4 5">Belongs to the small heat shock protein (HSP20) family.</text>
</comment>
<evidence type="ECO:0000313" key="9">
    <source>
        <dbReference type="EMBL" id="KAK8511777.1"/>
    </source>
</evidence>
<keyword evidence="7" id="KW-0472">Membrane</keyword>
<proteinExistence type="inferred from homology"/>
<evidence type="ECO:0000256" key="3">
    <source>
        <dbReference type="ARBA" id="ARBA00022821"/>
    </source>
</evidence>
<keyword evidence="7" id="KW-0812">Transmembrane</keyword>
<name>A0ABR2BZ34_9ROSI</name>